<dbReference type="SUPFAM" id="SSF53633">
    <property type="entry name" value="Carbamate kinase-like"/>
    <property type="match status" value="1"/>
</dbReference>
<comment type="activity regulation">
    <text evidence="11">Inhibited by UTP.</text>
</comment>
<dbReference type="RefSeq" id="WP_012831186.1">
    <property type="nucleotide sequence ID" value="NC_013440.1"/>
</dbReference>
<dbReference type="GO" id="GO:0005737">
    <property type="term" value="C:cytoplasm"/>
    <property type="evidence" value="ECO:0007669"/>
    <property type="project" value="UniProtKB-SubCell"/>
</dbReference>
<dbReference type="EC" id="2.7.4.22" evidence="11"/>
<evidence type="ECO:0000256" key="10">
    <source>
        <dbReference type="ARBA" id="ARBA00047767"/>
    </source>
</evidence>
<keyword evidence="7 11" id="KW-0418">Kinase</keyword>
<dbReference type="eggNOG" id="COG0528">
    <property type="taxonomic scope" value="Bacteria"/>
</dbReference>
<feature type="binding site" evidence="11">
    <location>
        <position position="74"/>
    </location>
    <ligand>
        <name>UMP</name>
        <dbReference type="ChEBI" id="CHEBI:57865"/>
    </ligand>
</feature>
<feature type="binding site" evidence="11">
    <location>
        <position position="173"/>
    </location>
    <ligand>
        <name>ATP</name>
        <dbReference type="ChEBI" id="CHEBI:30616"/>
    </ligand>
</feature>
<dbReference type="FunFam" id="3.40.1160.10:FF:000001">
    <property type="entry name" value="Uridylate kinase"/>
    <property type="match status" value="1"/>
</dbReference>
<evidence type="ECO:0000256" key="1">
    <source>
        <dbReference type="ARBA" id="ARBA00004496"/>
    </source>
</evidence>
<evidence type="ECO:0000256" key="5">
    <source>
        <dbReference type="ARBA" id="ARBA00022679"/>
    </source>
</evidence>
<dbReference type="Proteomes" id="UP000001880">
    <property type="component" value="Chromosome"/>
</dbReference>
<dbReference type="HAMAP" id="MF_01220_B">
    <property type="entry name" value="PyrH_B"/>
    <property type="match status" value="1"/>
</dbReference>
<proteinExistence type="inferred from homology"/>
<feature type="binding site" evidence="11">
    <location>
        <position position="59"/>
    </location>
    <ligand>
        <name>ATP</name>
        <dbReference type="ChEBI" id="CHEBI:30616"/>
    </ligand>
</feature>
<feature type="binding site" evidence="11">
    <location>
        <begin position="12"/>
        <end position="15"/>
    </location>
    <ligand>
        <name>ATP</name>
        <dbReference type="ChEBI" id="CHEBI:30616"/>
    </ligand>
</feature>
<comment type="catalytic activity">
    <reaction evidence="10 11">
        <text>UMP + ATP = UDP + ADP</text>
        <dbReference type="Rhea" id="RHEA:24400"/>
        <dbReference type="ChEBI" id="CHEBI:30616"/>
        <dbReference type="ChEBI" id="CHEBI:57865"/>
        <dbReference type="ChEBI" id="CHEBI:58223"/>
        <dbReference type="ChEBI" id="CHEBI:456216"/>
        <dbReference type="EC" id="2.7.4.22"/>
    </reaction>
</comment>
<evidence type="ECO:0000313" key="13">
    <source>
        <dbReference type="EMBL" id="ACY18594.1"/>
    </source>
</evidence>
<comment type="subunit">
    <text evidence="11">Homohexamer.</text>
</comment>
<dbReference type="KEGG" id="hoh:Hoch_6119"/>
<evidence type="ECO:0000256" key="7">
    <source>
        <dbReference type="ARBA" id="ARBA00022777"/>
    </source>
</evidence>
<dbReference type="GO" id="GO:0044210">
    <property type="term" value="P:'de novo' CTP biosynthetic process"/>
    <property type="evidence" value="ECO:0007669"/>
    <property type="project" value="UniProtKB-UniRule"/>
</dbReference>
<keyword evidence="8 11" id="KW-0067">ATP-binding</keyword>
<evidence type="ECO:0000256" key="2">
    <source>
        <dbReference type="ARBA" id="ARBA00004791"/>
    </source>
</evidence>
<feature type="binding site" evidence="11">
    <location>
        <position position="54"/>
    </location>
    <ligand>
        <name>UMP</name>
        <dbReference type="ChEBI" id="CHEBI:57865"/>
    </ligand>
</feature>
<dbReference type="GO" id="GO:0033862">
    <property type="term" value="F:UMP kinase activity"/>
    <property type="evidence" value="ECO:0007669"/>
    <property type="project" value="UniProtKB-EC"/>
</dbReference>
<dbReference type="OrthoDB" id="9807458at2"/>
<feature type="binding site" evidence="11">
    <location>
        <position position="55"/>
    </location>
    <ligand>
        <name>ATP</name>
        <dbReference type="ChEBI" id="CHEBI:30616"/>
    </ligand>
</feature>
<feature type="binding site" evidence="11">
    <location>
        <position position="170"/>
    </location>
    <ligand>
        <name>ATP</name>
        <dbReference type="ChEBI" id="CHEBI:30616"/>
    </ligand>
</feature>
<evidence type="ECO:0000256" key="8">
    <source>
        <dbReference type="ARBA" id="ARBA00022840"/>
    </source>
</evidence>
<dbReference type="NCBIfam" id="TIGR02075">
    <property type="entry name" value="pyrH_bact"/>
    <property type="match status" value="1"/>
</dbReference>
<evidence type="ECO:0000256" key="11">
    <source>
        <dbReference type="HAMAP-Rule" id="MF_01220"/>
    </source>
</evidence>
<dbReference type="GO" id="GO:0006225">
    <property type="term" value="P:UDP biosynthetic process"/>
    <property type="evidence" value="ECO:0007669"/>
    <property type="project" value="TreeGrafter"/>
</dbReference>
<comment type="pathway">
    <text evidence="2 11">Pyrimidine metabolism; CTP biosynthesis via de novo pathway; UDP from UMP (UMPK route): step 1/1.</text>
</comment>
<dbReference type="PANTHER" id="PTHR42833:SF4">
    <property type="entry name" value="URIDYLATE KINASE PUMPKIN, CHLOROPLASTIC"/>
    <property type="match status" value="1"/>
</dbReference>
<dbReference type="HOGENOM" id="CLU_033861_0_1_7"/>
<dbReference type="InterPro" id="IPR015963">
    <property type="entry name" value="Uridylate_kinase_bac"/>
</dbReference>
<sequence length="251" mass="27534">MTTNRYRRVLVKLSGRAVAGTDEFGFNVDAIDHLAREILALHDLGVQISIMIGGGNIFRGTIADAWGINRAEADNIGVLGTVMNSLLLRGVLTARSKAEVRVMSALRMESVAEPFIRLRAIRHLEKNYIVVFGAGIGQPYVSTDYPSVQRALETQADALLVAKHGTDGIYERDPKNHPEARRYRSLAYEDSLRSDIRIMDTAALVLARDFSLPLHVFDVDAPGVMTGILRGENYGTFVGPGATTEFYPSKA</sequence>
<reference evidence="13 14" key="1">
    <citation type="journal article" date="2010" name="Stand. Genomic Sci.">
        <title>Complete genome sequence of Haliangium ochraceum type strain (SMP-2).</title>
        <authorList>
            <consortium name="US DOE Joint Genome Institute (JGI-PGF)"/>
            <person name="Ivanova N."/>
            <person name="Daum C."/>
            <person name="Lang E."/>
            <person name="Abt B."/>
            <person name="Kopitz M."/>
            <person name="Saunders E."/>
            <person name="Lapidus A."/>
            <person name="Lucas S."/>
            <person name="Glavina Del Rio T."/>
            <person name="Nolan M."/>
            <person name="Tice H."/>
            <person name="Copeland A."/>
            <person name="Cheng J.F."/>
            <person name="Chen F."/>
            <person name="Bruce D."/>
            <person name="Goodwin L."/>
            <person name="Pitluck S."/>
            <person name="Mavromatis K."/>
            <person name="Pati A."/>
            <person name="Mikhailova N."/>
            <person name="Chen A."/>
            <person name="Palaniappan K."/>
            <person name="Land M."/>
            <person name="Hauser L."/>
            <person name="Chang Y.J."/>
            <person name="Jeffries C.D."/>
            <person name="Detter J.C."/>
            <person name="Brettin T."/>
            <person name="Rohde M."/>
            <person name="Goker M."/>
            <person name="Bristow J."/>
            <person name="Markowitz V."/>
            <person name="Eisen J.A."/>
            <person name="Hugenholtz P."/>
            <person name="Kyrpides N.C."/>
            <person name="Klenk H.P."/>
        </authorList>
    </citation>
    <scope>NUCLEOTIDE SEQUENCE [LARGE SCALE GENOMIC DNA]</scope>
    <source>
        <strain evidence="14">DSM 14365 / CIP 107738 / JCM 11303 / AJ 13395 / SMP-2</strain>
    </source>
</reference>
<dbReference type="Gene3D" id="3.40.1160.10">
    <property type="entry name" value="Acetylglutamate kinase-like"/>
    <property type="match status" value="1"/>
</dbReference>
<dbReference type="STRING" id="502025.Hoch_6119"/>
<dbReference type="PANTHER" id="PTHR42833">
    <property type="entry name" value="URIDYLATE KINASE"/>
    <property type="match status" value="1"/>
</dbReference>
<keyword evidence="6 11" id="KW-0547">Nucleotide-binding</keyword>
<keyword evidence="9 11" id="KW-0665">Pyrimidine biosynthesis</keyword>
<feature type="binding site" evidence="11">
    <location>
        <begin position="136"/>
        <end position="143"/>
    </location>
    <ligand>
        <name>UMP</name>
        <dbReference type="ChEBI" id="CHEBI:57865"/>
    </ligand>
</feature>
<keyword evidence="4 11" id="KW-0963">Cytoplasm</keyword>
<evidence type="ECO:0000256" key="6">
    <source>
        <dbReference type="ARBA" id="ARBA00022741"/>
    </source>
</evidence>
<evidence type="ECO:0000256" key="9">
    <source>
        <dbReference type="ARBA" id="ARBA00022975"/>
    </source>
</evidence>
<dbReference type="InterPro" id="IPR011817">
    <property type="entry name" value="Uridylate_kinase"/>
</dbReference>
<evidence type="ECO:0000313" key="14">
    <source>
        <dbReference type="Proteomes" id="UP000001880"/>
    </source>
</evidence>
<comment type="caution">
    <text evidence="11">Lacks conserved residue(s) required for the propagation of feature annotation.</text>
</comment>
<dbReference type="InterPro" id="IPR001048">
    <property type="entry name" value="Asp/Glu/Uridylate_kinase"/>
</dbReference>
<dbReference type="GO" id="GO:0005524">
    <property type="term" value="F:ATP binding"/>
    <property type="evidence" value="ECO:0007669"/>
    <property type="project" value="UniProtKB-KW"/>
</dbReference>
<comment type="similarity">
    <text evidence="3 11">Belongs to the UMP kinase family.</text>
</comment>
<dbReference type="InterPro" id="IPR036393">
    <property type="entry name" value="AceGlu_kinase-like_sf"/>
</dbReference>
<gene>
    <name evidence="11" type="primary">pyrH</name>
    <name evidence="13" type="ordered locus">Hoch_6119</name>
</gene>
<evidence type="ECO:0000256" key="3">
    <source>
        <dbReference type="ARBA" id="ARBA00007614"/>
    </source>
</evidence>
<dbReference type="PIRSF" id="PIRSF005650">
    <property type="entry name" value="Uridylate_kin"/>
    <property type="match status" value="1"/>
</dbReference>
<accession>D0LL98</accession>
<organism evidence="13 14">
    <name type="scientific">Haliangium ochraceum (strain DSM 14365 / JCM 11303 / SMP-2)</name>
    <dbReference type="NCBI Taxonomy" id="502025"/>
    <lineage>
        <taxon>Bacteria</taxon>
        <taxon>Pseudomonadati</taxon>
        <taxon>Myxococcota</taxon>
        <taxon>Polyangia</taxon>
        <taxon>Haliangiales</taxon>
        <taxon>Kofleriaceae</taxon>
        <taxon>Haliangium</taxon>
    </lineage>
</organism>
<dbReference type="Pfam" id="PF00696">
    <property type="entry name" value="AA_kinase"/>
    <property type="match status" value="1"/>
</dbReference>
<protein>
    <recommendedName>
        <fullName evidence="11">Uridylate kinase</fullName>
        <shortName evidence="11">UK</shortName>
        <ecNumber evidence="11">2.7.4.22</ecNumber>
    </recommendedName>
    <alternativeName>
        <fullName evidence="11">Uridine monophosphate kinase</fullName>
        <shortName evidence="11">UMP kinase</shortName>
        <shortName evidence="11">UMPK</shortName>
    </alternativeName>
</protein>
<dbReference type="EMBL" id="CP001804">
    <property type="protein sequence ID" value="ACY18594.1"/>
    <property type="molecule type" value="Genomic_DNA"/>
</dbReference>
<dbReference type="CDD" id="cd04254">
    <property type="entry name" value="AAK_UMPK-PyrH-Ec"/>
    <property type="match status" value="1"/>
</dbReference>
<evidence type="ECO:0000259" key="12">
    <source>
        <dbReference type="Pfam" id="PF00696"/>
    </source>
</evidence>
<dbReference type="UniPathway" id="UPA00159">
    <property type="reaction ID" value="UER00275"/>
</dbReference>
<comment type="function">
    <text evidence="11">Catalyzes the reversible phosphorylation of UMP to UDP.</text>
</comment>
<keyword evidence="5 11" id="KW-0808">Transferase</keyword>
<evidence type="ECO:0000256" key="4">
    <source>
        <dbReference type="ARBA" id="ARBA00022490"/>
    </source>
</evidence>
<dbReference type="AlphaFoldDB" id="D0LL98"/>
<keyword evidence="14" id="KW-1185">Reference proteome</keyword>
<comment type="subcellular location">
    <subcellularLocation>
        <location evidence="1 11">Cytoplasm</location>
    </subcellularLocation>
</comment>
<name>D0LL98_HALO1</name>
<feature type="domain" description="Aspartate/glutamate/uridylate kinase" evidence="12">
    <location>
        <begin position="8"/>
        <end position="218"/>
    </location>
</feature>